<dbReference type="InterPro" id="IPR036005">
    <property type="entry name" value="Creatinase/aminopeptidase-like"/>
</dbReference>
<dbReference type="GO" id="GO:0004177">
    <property type="term" value="F:aminopeptidase activity"/>
    <property type="evidence" value="ECO:0007669"/>
    <property type="project" value="UniProtKB-KW"/>
</dbReference>
<dbReference type="RefSeq" id="WP_188588497.1">
    <property type="nucleotide sequence ID" value="NZ_BMGC01000044.1"/>
</dbReference>
<accession>A0A916THD7</accession>
<dbReference type="PANTHER" id="PTHR46112">
    <property type="entry name" value="AMINOPEPTIDASE"/>
    <property type="match status" value="1"/>
</dbReference>
<protein>
    <submittedName>
        <fullName evidence="2">Aminopeptidase</fullName>
    </submittedName>
</protein>
<dbReference type="EMBL" id="BMGC01000044">
    <property type="protein sequence ID" value="GGB45591.1"/>
    <property type="molecule type" value="Genomic_DNA"/>
</dbReference>
<keyword evidence="3" id="KW-1185">Reference proteome</keyword>
<proteinExistence type="predicted"/>
<reference evidence="2" key="1">
    <citation type="journal article" date="2014" name="Int. J. Syst. Evol. Microbiol.">
        <title>Complete genome sequence of Corynebacterium casei LMG S-19264T (=DSM 44701T), isolated from a smear-ripened cheese.</title>
        <authorList>
            <consortium name="US DOE Joint Genome Institute (JGI-PGF)"/>
            <person name="Walter F."/>
            <person name="Albersmeier A."/>
            <person name="Kalinowski J."/>
            <person name="Ruckert C."/>
        </authorList>
    </citation>
    <scope>NUCLEOTIDE SEQUENCE</scope>
    <source>
        <strain evidence="2">CGMCC 1.12827</strain>
    </source>
</reference>
<dbReference type="Proteomes" id="UP000621454">
    <property type="component" value="Unassembled WGS sequence"/>
</dbReference>
<gene>
    <name evidence="2" type="ORF">GCM10011489_36270</name>
</gene>
<sequence>MAGQQVPDAAERAEQLRVAEQGAARLFEAIAAHDLLSPGRRESEISTAIKELAAQELGVRSYWHKRVIRVGPNTLHPYDDNPPDRVLGDDDIAFVDLGPIFAEWEADFGRTFVLGDDPVKQRLRDDVERAWAAGKEYFDDNPACTGADLYAFAVAQAREMGWEFGGEIAGHLIGEFPHVRIDDDEIGSYVVPQNTEPMRSIDPLGRPRHWIQEVHFVDRQRQIGGFFEQLLTI</sequence>
<dbReference type="AlphaFoldDB" id="A0A916THD7"/>
<organism evidence="2 3">
    <name type="scientific">Gordonia jinhuaensis</name>
    <dbReference type="NCBI Taxonomy" id="1517702"/>
    <lineage>
        <taxon>Bacteria</taxon>
        <taxon>Bacillati</taxon>
        <taxon>Actinomycetota</taxon>
        <taxon>Actinomycetes</taxon>
        <taxon>Mycobacteriales</taxon>
        <taxon>Gordoniaceae</taxon>
        <taxon>Gordonia</taxon>
    </lineage>
</organism>
<dbReference type="InterPro" id="IPR000994">
    <property type="entry name" value="Pept_M24"/>
</dbReference>
<comment type="caution">
    <text evidence="2">The sequence shown here is derived from an EMBL/GenBank/DDBJ whole genome shotgun (WGS) entry which is preliminary data.</text>
</comment>
<evidence type="ECO:0000259" key="1">
    <source>
        <dbReference type="Pfam" id="PF00557"/>
    </source>
</evidence>
<evidence type="ECO:0000313" key="3">
    <source>
        <dbReference type="Proteomes" id="UP000621454"/>
    </source>
</evidence>
<keyword evidence="2" id="KW-0378">Hydrolase</keyword>
<feature type="domain" description="Peptidase M24" evidence="1">
    <location>
        <begin position="14"/>
        <end position="181"/>
    </location>
</feature>
<name>A0A916THD7_9ACTN</name>
<keyword evidence="2" id="KW-0645">Protease</keyword>
<dbReference type="SUPFAM" id="SSF55920">
    <property type="entry name" value="Creatinase/aminopeptidase"/>
    <property type="match status" value="1"/>
</dbReference>
<dbReference type="Gene3D" id="3.90.230.10">
    <property type="entry name" value="Creatinase/methionine aminopeptidase superfamily"/>
    <property type="match status" value="1"/>
</dbReference>
<dbReference type="PANTHER" id="PTHR46112:SF8">
    <property type="entry name" value="CYTOPLASMIC PEPTIDASE PEPQ-RELATED"/>
    <property type="match status" value="1"/>
</dbReference>
<dbReference type="Pfam" id="PF00557">
    <property type="entry name" value="Peptidase_M24"/>
    <property type="match status" value="1"/>
</dbReference>
<keyword evidence="2" id="KW-0031">Aminopeptidase</keyword>
<dbReference type="InterPro" id="IPR050659">
    <property type="entry name" value="Peptidase_M24B"/>
</dbReference>
<evidence type="ECO:0000313" key="2">
    <source>
        <dbReference type="EMBL" id="GGB45591.1"/>
    </source>
</evidence>
<reference evidence="2" key="2">
    <citation type="submission" date="2020-09" db="EMBL/GenBank/DDBJ databases">
        <authorList>
            <person name="Sun Q."/>
            <person name="Zhou Y."/>
        </authorList>
    </citation>
    <scope>NUCLEOTIDE SEQUENCE</scope>
    <source>
        <strain evidence="2">CGMCC 1.12827</strain>
    </source>
</reference>
<dbReference type="CDD" id="cd01066">
    <property type="entry name" value="APP_MetAP"/>
    <property type="match status" value="1"/>
</dbReference>